<dbReference type="Gene3D" id="2.170.130.10">
    <property type="entry name" value="TonB-dependent receptor, plug domain"/>
    <property type="match status" value="1"/>
</dbReference>
<evidence type="ECO:0000256" key="1">
    <source>
        <dbReference type="PROSITE-ProRule" id="PRU01360"/>
    </source>
</evidence>
<organism evidence="4 5">
    <name type="scientific">Bizionia hallyeonensis</name>
    <dbReference type="NCBI Taxonomy" id="1123757"/>
    <lineage>
        <taxon>Bacteria</taxon>
        <taxon>Pseudomonadati</taxon>
        <taxon>Bacteroidota</taxon>
        <taxon>Flavobacteriia</taxon>
        <taxon>Flavobacteriales</taxon>
        <taxon>Flavobacteriaceae</taxon>
        <taxon>Bizionia</taxon>
    </lineage>
</organism>
<keyword evidence="1" id="KW-1134">Transmembrane beta strand</keyword>
<dbReference type="InterPro" id="IPR052173">
    <property type="entry name" value="Beta-lactam_resp_regulator"/>
</dbReference>
<name>A0ABW0C8W7_9FLAO</name>
<evidence type="ECO:0000256" key="2">
    <source>
        <dbReference type="SAM" id="Phobius"/>
    </source>
</evidence>
<feature type="domain" description="Peptidase M56" evidence="3">
    <location>
        <begin position="139"/>
        <end position="249"/>
    </location>
</feature>
<accession>A0ABW0C8W7</accession>
<dbReference type="PROSITE" id="PS52016">
    <property type="entry name" value="TONB_DEPENDENT_REC_3"/>
    <property type="match status" value="1"/>
</dbReference>
<keyword evidence="1" id="KW-0998">Cell outer membrane</keyword>
<dbReference type="RefSeq" id="WP_376861456.1">
    <property type="nucleotide sequence ID" value="NZ_JBHSLA010000005.1"/>
</dbReference>
<dbReference type="InterPro" id="IPR037066">
    <property type="entry name" value="Plug_dom_sf"/>
</dbReference>
<gene>
    <name evidence="4" type="ORF">ACFPH8_12630</name>
</gene>
<dbReference type="CDD" id="cd07341">
    <property type="entry name" value="M56_BlaR1_MecR1_like"/>
    <property type="match status" value="1"/>
</dbReference>
<evidence type="ECO:0000313" key="5">
    <source>
        <dbReference type="Proteomes" id="UP001596162"/>
    </source>
</evidence>
<evidence type="ECO:0000259" key="3">
    <source>
        <dbReference type="Pfam" id="PF05569"/>
    </source>
</evidence>
<reference evidence="5" key="1">
    <citation type="journal article" date="2019" name="Int. J. Syst. Evol. Microbiol.">
        <title>The Global Catalogue of Microorganisms (GCM) 10K type strain sequencing project: providing services to taxonomists for standard genome sequencing and annotation.</title>
        <authorList>
            <consortium name="The Broad Institute Genomics Platform"/>
            <consortium name="The Broad Institute Genome Sequencing Center for Infectious Disease"/>
            <person name="Wu L."/>
            <person name="Ma J."/>
        </authorList>
    </citation>
    <scope>NUCLEOTIDE SEQUENCE [LARGE SCALE GENOMIC DNA]</scope>
    <source>
        <strain evidence="5">JCM 17978</strain>
    </source>
</reference>
<keyword evidence="1 2" id="KW-0812">Transmembrane</keyword>
<comment type="similarity">
    <text evidence="1">Belongs to the TonB-dependent receptor family.</text>
</comment>
<feature type="transmembrane region" description="Helical" evidence="2">
    <location>
        <begin position="170"/>
        <end position="191"/>
    </location>
</feature>
<comment type="caution">
    <text evidence="4">The sequence shown here is derived from an EMBL/GenBank/DDBJ whole genome shotgun (WGS) entry which is preliminary data.</text>
</comment>
<feature type="transmembrane region" description="Helical" evidence="2">
    <location>
        <begin position="85"/>
        <end position="109"/>
    </location>
</feature>
<feature type="transmembrane region" description="Helical" evidence="2">
    <location>
        <begin position="6"/>
        <end position="22"/>
    </location>
</feature>
<protein>
    <submittedName>
        <fullName evidence="4">M56 family metallopeptidase</fullName>
    </submittedName>
</protein>
<dbReference type="Pfam" id="PF05569">
    <property type="entry name" value="Peptidase_M56"/>
    <property type="match status" value="1"/>
</dbReference>
<keyword evidence="5" id="KW-1185">Reference proteome</keyword>
<dbReference type="PANTHER" id="PTHR34978">
    <property type="entry name" value="POSSIBLE SENSOR-TRANSDUCER PROTEIN BLAR"/>
    <property type="match status" value="1"/>
</dbReference>
<dbReference type="InterPro" id="IPR008756">
    <property type="entry name" value="Peptidase_M56"/>
</dbReference>
<sequence length="612" mass="70258">MEYLLKVSAVLALFYFGYTLFLQRETFFNSNRRFLLSGQIIAILFPLLVIPIYVEVAPQNFNSILVPNMPITEQIVPENFSIKSIFFWVYSIGVLFFFGKFILNLLSLFKLIRNKSSKQIAGIYYIKTEDTIAPFSFFNRIVFNPKSFNNDELQLILNHERIHVKQWHSIDVIISQLTCIAFWFNPLVWFYKKALQQNLEFIADKHIQSETDCKQSYQRLLLKASIPTHQLVMANNFYNSLIKKRIVMLHTSKSNTVNAWKYALVIPALALFFMSFNTKEVYISKASIETQNSSQIFRVTEKSTTVELAKIESHFSNKNARLKFSNVSRNADNTIREITIKTKHEAGTKYAKRVTVKNDNQETIKPFSLRLTENKQDILFQFSDDETTRVSKDRITFGKTATTQLGTEKVIQEDQGLGENPLYIINGKPYKKEDLKHENYTISERITAINKTEGLKRYGEAGKDGVIIFEGKTTFEIKDSNPHKNNPFTTETKPLILLNNKEITPEEMEQIDPNTIIKTNVITNKDQLKKYGDKGKDGVIVISTGETDTKLMEIPETVLILINGKASTRNDMQAIKPDNIKNVNVLKPDMAKAKYGEKGKHGAIIVTTKNQK</sequence>
<proteinExistence type="inferred from homology"/>
<evidence type="ECO:0000313" key="4">
    <source>
        <dbReference type="EMBL" id="MFC5196181.1"/>
    </source>
</evidence>
<dbReference type="Proteomes" id="UP001596162">
    <property type="component" value="Unassembled WGS sequence"/>
</dbReference>
<dbReference type="PANTHER" id="PTHR34978:SF3">
    <property type="entry name" value="SLR0241 PROTEIN"/>
    <property type="match status" value="1"/>
</dbReference>
<feature type="transmembrane region" description="Helical" evidence="2">
    <location>
        <begin position="34"/>
        <end position="54"/>
    </location>
</feature>
<keyword evidence="2" id="KW-1133">Transmembrane helix</keyword>
<dbReference type="InterPro" id="IPR039426">
    <property type="entry name" value="TonB-dep_rcpt-like"/>
</dbReference>
<keyword evidence="1 2" id="KW-0472">Membrane</keyword>
<dbReference type="EMBL" id="JBHSLA010000005">
    <property type="protein sequence ID" value="MFC5196181.1"/>
    <property type="molecule type" value="Genomic_DNA"/>
</dbReference>
<keyword evidence="1" id="KW-0813">Transport</keyword>
<comment type="subcellular location">
    <subcellularLocation>
        <location evidence="1">Cell outer membrane</location>
        <topology evidence="1">Multi-pass membrane protein</topology>
    </subcellularLocation>
</comment>